<evidence type="ECO:0008006" key="3">
    <source>
        <dbReference type="Google" id="ProtNLM"/>
    </source>
</evidence>
<evidence type="ECO:0000313" key="2">
    <source>
        <dbReference type="Proteomes" id="UP000240908"/>
    </source>
</evidence>
<gene>
    <name evidence="1" type="ORF">DA391_21710</name>
</gene>
<reference evidence="2" key="1">
    <citation type="journal article" date="2018" name="Genome Announc.">
        <title>First complete genome sequence of Yersinia massiliensis.</title>
        <authorList>
            <person name="Thomas M.C."/>
            <person name="Arling V."/>
            <person name="Goji N."/>
            <person name="Janzen T.W."/>
            <person name="Duceppe M.-O."/>
            <person name="Mathews A."/>
            <person name="Carrillo C."/>
            <person name="Amoako K."/>
        </authorList>
    </citation>
    <scope>NUCLEOTIDE SEQUENCE [LARGE SCALE GENOMIC DNA]</scope>
    <source>
        <strain evidence="2">GTA</strain>
    </source>
</reference>
<proteinExistence type="predicted"/>
<accession>A0ABM6UYJ9</accession>
<dbReference type="EMBL" id="CP028487">
    <property type="protein sequence ID" value="AVX40024.1"/>
    <property type="molecule type" value="Genomic_DNA"/>
</dbReference>
<keyword evidence="2" id="KW-1185">Reference proteome</keyword>
<protein>
    <recommendedName>
        <fullName evidence="3">Secreted protein</fullName>
    </recommendedName>
</protein>
<dbReference type="Proteomes" id="UP000240908">
    <property type="component" value="Chromosome"/>
</dbReference>
<sequence>MQISLSADILASAYADSSAGHLIISLCCSTGCCHKSSNWITFFAVDLHRELTACSRKHRYHLVVSSASFPALTEHRRKRV</sequence>
<evidence type="ECO:0000313" key="1">
    <source>
        <dbReference type="EMBL" id="AVX40024.1"/>
    </source>
</evidence>
<name>A0ABM6UYJ9_9GAMM</name>
<organism evidence="1 2">
    <name type="scientific">Yersinia massiliensis</name>
    <dbReference type="NCBI Taxonomy" id="419257"/>
    <lineage>
        <taxon>Bacteria</taxon>
        <taxon>Pseudomonadati</taxon>
        <taxon>Pseudomonadota</taxon>
        <taxon>Gammaproteobacteria</taxon>
        <taxon>Enterobacterales</taxon>
        <taxon>Yersiniaceae</taxon>
        <taxon>Yersinia</taxon>
    </lineage>
</organism>